<name>A0ABP7PQW2_9BACT</name>
<keyword evidence="2" id="KW-1185">Reference proteome</keyword>
<evidence type="ECO:0000313" key="1">
    <source>
        <dbReference type="EMBL" id="GAA3969763.1"/>
    </source>
</evidence>
<organism evidence="1 2">
    <name type="scientific">Hymenobacter antarcticus</name>
    <dbReference type="NCBI Taxonomy" id="486270"/>
    <lineage>
        <taxon>Bacteria</taxon>
        <taxon>Pseudomonadati</taxon>
        <taxon>Bacteroidota</taxon>
        <taxon>Cytophagia</taxon>
        <taxon>Cytophagales</taxon>
        <taxon>Hymenobacteraceae</taxon>
        <taxon>Hymenobacter</taxon>
    </lineage>
</organism>
<dbReference type="Proteomes" id="UP001501556">
    <property type="component" value="Unassembled WGS sequence"/>
</dbReference>
<reference evidence="2" key="1">
    <citation type="journal article" date="2019" name="Int. J. Syst. Evol. Microbiol.">
        <title>The Global Catalogue of Microorganisms (GCM) 10K type strain sequencing project: providing services to taxonomists for standard genome sequencing and annotation.</title>
        <authorList>
            <consortium name="The Broad Institute Genomics Platform"/>
            <consortium name="The Broad Institute Genome Sequencing Center for Infectious Disease"/>
            <person name="Wu L."/>
            <person name="Ma J."/>
        </authorList>
    </citation>
    <scope>NUCLEOTIDE SEQUENCE [LARGE SCALE GENOMIC DNA]</scope>
    <source>
        <strain evidence="2">JCM 17217</strain>
    </source>
</reference>
<proteinExistence type="predicted"/>
<accession>A0ABP7PQW2</accession>
<evidence type="ECO:0000313" key="2">
    <source>
        <dbReference type="Proteomes" id="UP001501556"/>
    </source>
</evidence>
<protein>
    <submittedName>
        <fullName evidence="1">Uncharacterized protein</fullName>
    </submittedName>
</protein>
<dbReference type="RefSeq" id="WP_345122581.1">
    <property type="nucleotide sequence ID" value="NZ_BAABDI010000007.1"/>
</dbReference>
<gene>
    <name evidence="1" type="ORF">GCM10022407_14580</name>
</gene>
<dbReference type="EMBL" id="BAABDI010000007">
    <property type="protein sequence ID" value="GAA3969763.1"/>
    <property type="molecule type" value="Genomic_DNA"/>
</dbReference>
<comment type="caution">
    <text evidence="1">The sequence shown here is derived from an EMBL/GenBank/DDBJ whole genome shotgun (WGS) entry which is preliminary data.</text>
</comment>
<sequence length="208" mass="24443">MNNEEKGNSRKLENYRLRRRVKAQLAREDAEPVAVALQLEAKRRQELDMATRALANGTHLTPIEFSQLEAFFHQVVERERALFTLLRCKEVQLERQPRVRKLRLEGDTTLKLPKDSAFKSSGQLLRLCLLYWQKQHPQRQRHLQADLAKGFHKTIPQVSLWLKLSLPWLRKALQDLVESDVAFNRRLANVVASRDHRLRITEKRREAA</sequence>